<feature type="repeat" description="TPR" evidence="1">
    <location>
        <begin position="287"/>
        <end position="320"/>
    </location>
</feature>
<dbReference type="SMART" id="SM00028">
    <property type="entry name" value="TPR"/>
    <property type="match status" value="6"/>
</dbReference>
<evidence type="ECO:0000256" key="1">
    <source>
        <dbReference type="PROSITE-ProRule" id="PRU00339"/>
    </source>
</evidence>
<name>A0ABR6XYB7_9FLAO</name>
<dbReference type="EMBL" id="JACOME010000001">
    <property type="protein sequence ID" value="MBC3845399.1"/>
    <property type="molecule type" value="Genomic_DNA"/>
</dbReference>
<dbReference type="RefSeq" id="WP_186844510.1">
    <property type="nucleotide sequence ID" value="NZ_JACOME010000001.1"/>
</dbReference>
<dbReference type="PANTHER" id="PTHR12558:SF13">
    <property type="entry name" value="CELL DIVISION CYCLE PROTEIN 27 HOMOLOG"/>
    <property type="match status" value="1"/>
</dbReference>
<dbReference type="PROSITE" id="PS50293">
    <property type="entry name" value="TPR_REGION"/>
    <property type="match status" value="1"/>
</dbReference>
<proteinExistence type="predicted"/>
<dbReference type="Proteomes" id="UP000607435">
    <property type="component" value="Unassembled WGS sequence"/>
</dbReference>
<evidence type="ECO:0000313" key="4">
    <source>
        <dbReference type="Proteomes" id="UP000607435"/>
    </source>
</evidence>
<feature type="chain" id="PRO_5046735903" evidence="2">
    <location>
        <begin position="19"/>
        <end position="377"/>
    </location>
</feature>
<evidence type="ECO:0000256" key="2">
    <source>
        <dbReference type="SAM" id="SignalP"/>
    </source>
</evidence>
<gene>
    <name evidence="3" type="ORF">H6H04_03315</name>
</gene>
<dbReference type="Pfam" id="PF13181">
    <property type="entry name" value="TPR_8"/>
    <property type="match status" value="2"/>
</dbReference>
<dbReference type="Gene3D" id="1.25.40.10">
    <property type="entry name" value="Tetratricopeptide repeat domain"/>
    <property type="match status" value="3"/>
</dbReference>
<feature type="signal peptide" evidence="2">
    <location>
        <begin position="1"/>
        <end position="18"/>
    </location>
</feature>
<dbReference type="SUPFAM" id="SSF48452">
    <property type="entry name" value="TPR-like"/>
    <property type="match status" value="2"/>
</dbReference>
<feature type="repeat" description="TPR" evidence="1">
    <location>
        <begin position="49"/>
        <end position="82"/>
    </location>
</feature>
<sequence length="377" mass="44410">MKKVFLTLILLIQFNAEAQSSALTVADDLYANGNYTKAIETYKQLKNLDEVYDKIAKAYIAIGNYGEGLVYYEKAIKANENNLLIKYEFAKLLTKTKKYDDANQMFTDLIVLDSVNPNYHYELGVVLEKQRDTLALQEFKKTFSLDQTHQKAIFKIAKHHLIKRNFELAHQFIDKGLESYANNVELISLKAQSYYHQEFYTHSVVWFKKLLELGEKSEFIHEKLSLSYAHNSDYEDAIYHRKQALKFNPNDANALFVIGTYYESLSNFEKAEEYVAKALKLQDVSLSHEYQRLGTIYNRQKKYEKAIKAFQKAIKEDPSNIMAEFFLIRTKDEYYADTDSKINLYENYIKKHEKSPFRLYAQRRLKELKEEKFQEQD</sequence>
<dbReference type="InterPro" id="IPR019734">
    <property type="entry name" value="TPR_rpt"/>
</dbReference>
<accession>A0ABR6XYB7</accession>
<dbReference type="Pfam" id="PF00515">
    <property type="entry name" value="TPR_1"/>
    <property type="match status" value="1"/>
</dbReference>
<evidence type="ECO:0000313" key="3">
    <source>
        <dbReference type="EMBL" id="MBC3845399.1"/>
    </source>
</evidence>
<feature type="repeat" description="TPR" evidence="1">
    <location>
        <begin position="252"/>
        <end position="285"/>
    </location>
</feature>
<organism evidence="3 4">
    <name type="scientific">Winogradskyella echinorum</name>
    <dbReference type="NCBI Taxonomy" id="538189"/>
    <lineage>
        <taxon>Bacteria</taxon>
        <taxon>Pseudomonadati</taxon>
        <taxon>Bacteroidota</taxon>
        <taxon>Flavobacteriia</taxon>
        <taxon>Flavobacteriales</taxon>
        <taxon>Flavobacteriaceae</taxon>
        <taxon>Winogradskyella</taxon>
    </lineage>
</organism>
<keyword evidence="1" id="KW-0802">TPR repeat</keyword>
<dbReference type="PANTHER" id="PTHR12558">
    <property type="entry name" value="CELL DIVISION CYCLE 16,23,27"/>
    <property type="match status" value="1"/>
</dbReference>
<feature type="repeat" description="TPR" evidence="1">
    <location>
        <begin position="218"/>
        <end position="251"/>
    </location>
</feature>
<reference evidence="3 4" key="1">
    <citation type="submission" date="2020-08" db="EMBL/GenBank/DDBJ databases">
        <title>Winogradskyella ouciana sp. nov., isolated from the hadal seawater of the Mariana Trench.</title>
        <authorList>
            <person name="He X."/>
        </authorList>
    </citation>
    <scope>NUCLEOTIDE SEQUENCE [LARGE SCALE GENOMIC DNA]</scope>
    <source>
        <strain evidence="3 4">KCTC 22026</strain>
    </source>
</reference>
<comment type="caution">
    <text evidence="3">The sequence shown here is derived from an EMBL/GenBank/DDBJ whole genome shotgun (WGS) entry which is preliminary data.</text>
</comment>
<dbReference type="InterPro" id="IPR011990">
    <property type="entry name" value="TPR-like_helical_dom_sf"/>
</dbReference>
<keyword evidence="4" id="KW-1185">Reference proteome</keyword>
<keyword evidence="2" id="KW-0732">Signal</keyword>
<dbReference type="PROSITE" id="PS50005">
    <property type="entry name" value="TPR"/>
    <property type="match status" value="4"/>
</dbReference>
<protein>
    <submittedName>
        <fullName evidence="3">Tetratricopeptide repeat protein</fullName>
    </submittedName>
</protein>